<reference evidence="2" key="2">
    <citation type="journal article" date="2023" name="Proc. Natl. Acad. Sci. U.S.A.">
        <title>A global phylogenomic analysis of the shiitake genus Lentinula.</title>
        <authorList>
            <person name="Sierra-Patev S."/>
            <person name="Min B."/>
            <person name="Naranjo-Ortiz M."/>
            <person name="Looney B."/>
            <person name="Konkel Z."/>
            <person name="Slot J.C."/>
            <person name="Sakamoto Y."/>
            <person name="Steenwyk J.L."/>
            <person name="Rokas A."/>
            <person name="Carro J."/>
            <person name="Camarero S."/>
            <person name="Ferreira P."/>
            <person name="Molpeceres G."/>
            <person name="Ruiz-Duenas F.J."/>
            <person name="Serrano A."/>
            <person name="Henrissat B."/>
            <person name="Drula E."/>
            <person name="Hughes K.W."/>
            <person name="Mata J.L."/>
            <person name="Ishikawa N.K."/>
            <person name="Vargas-Isla R."/>
            <person name="Ushijima S."/>
            <person name="Smith C.A."/>
            <person name="Donoghue J."/>
            <person name="Ahrendt S."/>
            <person name="Andreopoulos W."/>
            <person name="He G."/>
            <person name="LaButti K."/>
            <person name="Lipzen A."/>
            <person name="Ng V."/>
            <person name="Riley R."/>
            <person name="Sandor L."/>
            <person name="Barry K."/>
            <person name="Martinez A.T."/>
            <person name="Xiao Y."/>
            <person name="Gibbons J.G."/>
            <person name="Terashima K."/>
            <person name="Grigoriev I.V."/>
            <person name="Hibbett D."/>
        </authorList>
    </citation>
    <scope>NUCLEOTIDE SEQUENCE</scope>
    <source>
        <strain evidence="2">Sp2 HRB7682 ss15</strain>
    </source>
</reference>
<sequence length="95" mass="10317">MAQDTQGTISAQGRVVTIDDLTERAMTLRSSIASLELEITQMQTQGNDLSDTTFVSRMQSLQSDLANQKEILIKIVTVINIANHAASRNPPSNDG</sequence>
<dbReference type="EMBL" id="JANVFS010000018">
    <property type="protein sequence ID" value="KAJ4477885.1"/>
    <property type="molecule type" value="Genomic_DNA"/>
</dbReference>
<organism evidence="2 3">
    <name type="scientific">Lentinula lateritia</name>
    <dbReference type="NCBI Taxonomy" id="40482"/>
    <lineage>
        <taxon>Eukaryota</taxon>
        <taxon>Fungi</taxon>
        <taxon>Dikarya</taxon>
        <taxon>Basidiomycota</taxon>
        <taxon>Agaricomycotina</taxon>
        <taxon>Agaricomycetes</taxon>
        <taxon>Agaricomycetidae</taxon>
        <taxon>Agaricales</taxon>
        <taxon>Marasmiineae</taxon>
        <taxon>Omphalotaceae</taxon>
        <taxon>Lentinula</taxon>
    </lineage>
</organism>
<comment type="caution">
    <text evidence="2">The sequence shown here is derived from an EMBL/GenBank/DDBJ whole genome shotgun (WGS) entry which is preliminary data.</text>
</comment>
<protein>
    <submittedName>
        <fullName evidence="2">Uncharacterized protein</fullName>
    </submittedName>
</protein>
<accession>A0A9W9AB05</accession>
<evidence type="ECO:0000313" key="3">
    <source>
        <dbReference type="Proteomes" id="UP001150238"/>
    </source>
</evidence>
<evidence type="ECO:0000256" key="1">
    <source>
        <dbReference type="SAM" id="Coils"/>
    </source>
</evidence>
<reference evidence="2" key="1">
    <citation type="submission" date="2022-08" db="EMBL/GenBank/DDBJ databases">
        <authorList>
            <consortium name="DOE Joint Genome Institute"/>
            <person name="Min B."/>
            <person name="Riley R."/>
            <person name="Sierra-Patev S."/>
            <person name="Naranjo-Ortiz M."/>
            <person name="Looney B."/>
            <person name="Konkel Z."/>
            <person name="Slot J.C."/>
            <person name="Sakamoto Y."/>
            <person name="Steenwyk J.L."/>
            <person name="Rokas A."/>
            <person name="Carro J."/>
            <person name="Camarero S."/>
            <person name="Ferreira P."/>
            <person name="Molpeceres G."/>
            <person name="Ruiz-Duenas F.J."/>
            <person name="Serrano A."/>
            <person name="Henrissat B."/>
            <person name="Drula E."/>
            <person name="Hughes K.W."/>
            <person name="Mata J.L."/>
            <person name="Ishikawa N.K."/>
            <person name="Vargas-Isla R."/>
            <person name="Ushijima S."/>
            <person name="Smith C.A."/>
            <person name="Ahrendt S."/>
            <person name="Andreopoulos W."/>
            <person name="He G."/>
            <person name="Labutti K."/>
            <person name="Lipzen A."/>
            <person name="Ng V."/>
            <person name="Sandor L."/>
            <person name="Barry K."/>
            <person name="Martinez A.T."/>
            <person name="Xiao Y."/>
            <person name="Gibbons J.G."/>
            <person name="Terashima K."/>
            <person name="Hibbett D.S."/>
            <person name="Grigoriev I.V."/>
        </authorList>
    </citation>
    <scope>NUCLEOTIDE SEQUENCE</scope>
    <source>
        <strain evidence="2">Sp2 HRB7682 ss15</strain>
    </source>
</reference>
<name>A0A9W9AB05_9AGAR</name>
<dbReference type="Proteomes" id="UP001150238">
    <property type="component" value="Unassembled WGS sequence"/>
</dbReference>
<keyword evidence="1" id="KW-0175">Coiled coil</keyword>
<gene>
    <name evidence="2" type="ORF">C8J55DRAFT_515765</name>
</gene>
<evidence type="ECO:0000313" key="2">
    <source>
        <dbReference type="EMBL" id="KAJ4477885.1"/>
    </source>
</evidence>
<feature type="coiled-coil region" evidence="1">
    <location>
        <begin position="18"/>
        <end position="45"/>
    </location>
</feature>
<proteinExistence type="predicted"/>
<dbReference type="AlphaFoldDB" id="A0A9W9AB05"/>